<protein>
    <submittedName>
        <fullName evidence="2">DUF2793 domain-containing protein</fullName>
    </submittedName>
</protein>
<dbReference type="InterPro" id="IPR008983">
    <property type="entry name" value="Tumour_necrosis_fac-like_dom"/>
</dbReference>
<name>A0A6L3STJ5_9HYPH</name>
<dbReference type="Gene3D" id="2.60.120.40">
    <property type="match status" value="1"/>
</dbReference>
<dbReference type="SUPFAM" id="SSF49842">
    <property type="entry name" value="TNF-like"/>
    <property type="match status" value="1"/>
</dbReference>
<evidence type="ECO:0000313" key="3">
    <source>
        <dbReference type="Proteomes" id="UP000474159"/>
    </source>
</evidence>
<dbReference type="EMBL" id="VZZK01000025">
    <property type="protein sequence ID" value="KAB1076927.1"/>
    <property type="molecule type" value="Genomic_DNA"/>
</dbReference>
<keyword evidence="3" id="KW-1185">Reference proteome</keyword>
<gene>
    <name evidence="2" type="ORF">F6X53_20960</name>
</gene>
<dbReference type="InterPro" id="IPR001073">
    <property type="entry name" value="C1q_dom"/>
</dbReference>
<dbReference type="RefSeq" id="WP_151002235.1">
    <property type="nucleotide sequence ID" value="NZ_VZZK01000025.1"/>
</dbReference>
<feature type="domain" description="C1q" evidence="1">
    <location>
        <begin position="389"/>
        <end position="527"/>
    </location>
</feature>
<organism evidence="2 3">
    <name type="scientific">Methylobacterium soli</name>
    <dbReference type="NCBI Taxonomy" id="553447"/>
    <lineage>
        <taxon>Bacteria</taxon>
        <taxon>Pseudomonadati</taxon>
        <taxon>Pseudomonadota</taxon>
        <taxon>Alphaproteobacteria</taxon>
        <taxon>Hyphomicrobiales</taxon>
        <taxon>Methylobacteriaceae</taxon>
        <taxon>Methylobacterium</taxon>
    </lineage>
</organism>
<dbReference type="InterPro" id="IPR021251">
    <property type="entry name" value="DUF2793"/>
</dbReference>
<dbReference type="Proteomes" id="UP000474159">
    <property type="component" value="Unassembled WGS sequence"/>
</dbReference>
<sequence>MPDTTRNLALPLIAAGQAQKHVTHNEALGLLDALVQLACLDKDRAAPPASPAEGDRYLVTAANPGGAWAGLSGQVVRFEDGVWAGTVPRPGWLAYVIDEADLYLFDGRAWTSFRASLTAFQNLVSLGIGTGADAQNPFAAKLNAALWTARTQPEGGSGDLRVTLNKQAAGNVLSLLMQTGFSGRAEIGLAGDDSLVARVSGDGLAWTEAWRADPATGFVGFGTLAARGAAPAAPVAAGTRGGGPLIALEALQNAGAPGGQTIPGAAILARVGRGSPGAPGPIRAGDRFFALLGRGFHAGGVYSGDAICLQGLAEEDFSGAAQGTALDIQTTDLGGTARRSVLKVRGNGALELQPRAGVPARGVGAGQIVFDSTATAFRGHDGTRWLRLTNLVRFAAATNFDNYLPAEAWTRIQFNIGEVNEQGAFAAASNRFVAPEDGVYRFGASLAFRRNGAAAPTALQLRFHRNGAPAGRGRGAATGLVNGVSVAAANATLALQAGDAVEVFARLTGADGYVAAADTTFWGHALP</sequence>
<dbReference type="PROSITE" id="PS50871">
    <property type="entry name" value="C1Q"/>
    <property type="match status" value="1"/>
</dbReference>
<evidence type="ECO:0000313" key="2">
    <source>
        <dbReference type="EMBL" id="KAB1076927.1"/>
    </source>
</evidence>
<comment type="caution">
    <text evidence="2">The sequence shown here is derived from an EMBL/GenBank/DDBJ whole genome shotgun (WGS) entry which is preliminary data.</text>
</comment>
<dbReference type="Pfam" id="PF10983">
    <property type="entry name" value="DUF2793"/>
    <property type="match status" value="1"/>
</dbReference>
<evidence type="ECO:0000259" key="1">
    <source>
        <dbReference type="PROSITE" id="PS50871"/>
    </source>
</evidence>
<accession>A0A6L3STJ5</accession>
<dbReference type="AlphaFoldDB" id="A0A6L3STJ5"/>
<reference evidence="2 3" key="1">
    <citation type="submission" date="2019-09" db="EMBL/GenBank/DDBJ databases">
        <title>YIM 48816 draft genome.</title>
        <authorList>
            <person name="Jiang L."/>
        </authorList>
    </citation>
    <scope>NUCLEOTIDE SEQUENCE [LARGE SCALE GENOMIC DNA]</scope>
    <source>
        <strain evidence="2 3">YIM 48816</strain>
    </source>
</reference>
<dbReference type="OrthoDB" id="564699at2"/>
<proteinExistence type="predicted"/>